<reference evidence="1 2" key="1">
    <citation type="journal article" date="2021" name="BMC Biol.">
        <title>Horizontally acquired antibacterial genes associated with adaptive radiation of ladybird beetles.</title>
        <authorList>
            <person name="Li H.S."/>
            <person name="Tang X.F."/>
            <person name="Huang Y.H."/>
            <person name="Xu Z.Y."/>
            <person name="Chen M.L."/>
            <person name="Du X.Y."/>
            <person name="Qiu B.Y."/>
            <person name="Chen P.T."/>
            <person name="Zhang W."/>
            <person name="Slipinski A."/>
            <person name="Escalona H.E."/>
            <person name="Waterhouse R.M."/>
            <person name="Zwick A."/>
            <person name="Pang H."/>
        </authorList>
    </citation>
    <scope>NUCLEOTIDE SEQUENCE [LARGE SCALE GENOMIC DNA]</scope>
    <source>
        <strain evidence="1">SYSU2018</strain>
    </source>
</reference>
<name>A0ABD2MKT7_9CUCU</name>
<organism evidence="1 2">
    <name type="scientific">Cryptolaemus montrouzieri</name>
    <dbReference type="NCBI Taxonomy" id="559131"/>
    <lineage>
        <taxon>Eukaryota</taxon>
        <taxon>Metazoa</taxon>
        <taxon>Ecdysozoa</taxon>
        <taxon>Arthropoda</taxon>
        <taxon>Hexapoda</taxon>
        <taxon>Insecta</taxon>
        <taxon>Pterygota</taxon>
        <taxon>Neoptera</taxon>
        <taxon>Endopterygota</taxon>
        <taxon>Coleoptera</taxon>
        <taxon>Polyphaga</taxon>
        <taxon>Cucujiformia</taxon>
        <taxon>Coccinelloidea</taxon>
        <taxon>Coccinellidae</taxon>
        <taxon>Scymninae</taxon>
        <taxon>Scymnini</taxon>
        <taxon>Cryptolaemus</taxon>
    </lineage>
</organism>
<dbReference type="EMBL" id="JABFTP020000001">
    <property type="protein sequence ID" value="KAL3266939.1"/>
    <property type="molecule type" value="Genomic_DNA"/>
</dbReference>
<comment type="caution">
    <text evidence="1">The sequence shown here is derived from an EMBL/GenBank/DDBJ whole genome shotgun (WGS) entry which is preliminary data.</text>
</comment>
<gene>
    <name evidence="1" type="ORF">HHI36_011089</name>
</gene>
<evidence type="ECO:0000313" key="2">
    <source>
        <dbReference type="Proteomes" id="UP001516400"/>
    </source>
</evidence>
<dbReference type="Proteomes" id="UP001516400">
    <property type="component" value="Unassembled WGS sequence"/>
</dbReference>
<evidence type="ECO:0000313" key="1">
    <source>
        <dbReference type="EMBL" id="KAL3266939.1"/>
    </source>
</evidence>
<proteinExistence type="predicted"/>
<protein>
    <submittedName>
        <fullName evidence="1">Uncharacterized protein</fullName>
    </submittedName>
</protein>
<accession>A0ABD2MKT7</accession>
<dbReference type="AlphaFoldDB" id="A0ABD2MKT7"/>
<sequence length="168" mass="19813">MDEVLSRIFLEVEYIMLGDININMLNPKLKETRTFLDIVKDDRINCLNNMISALFNFHAPLQLVTLKRKKSPYIIPTVKIMSKLKKKAYRKYLKTRSNSSREHYVDIRNLLEKAIKSERAAYMKFEIRKCKNDSKQKWKKLIEWDINSGSHSGDHGLSHLGWDVNELN</sequence>
<keyword evidence="2" id="KW-1185">Reference proteome</keyword>